<feature type="compositionally biased region" description="Basic and acidic residues" evidence="1">
    <location>
        <begin position="118"/>
        <end position="144"/>
    </location>
</feature>
<feature type="compositionally biased region" description="Basic and acidic residues" evidence="1">
    <location>
        <begin position="11"/>
        <end position="21"/>
    </location>
</feature>
<protein>
    <submittedName>
        <fullName evidence="2">Uncharacterized protein</fullName>
    </submittedName>
</protein>
<feature type="compositionally biased region" description="Basic and acidic residues" evidence="1">
    <location>
        <begin position="40"/>
        <end position="61"/>
    </location>
</feature>
<feature type="non-terminal residue" evidence="2">
    <location>
        <position position="1"/>
    </location>
</feature>
<gene>
    <name evidence="2" type="ORF">GDO81_023358</name>
</gene>
<evidence type="ECO:0000256" key="1">
    <source>
        <dbReference type="SAM" id="MobiDB-lite"/>
    </source>
</evidence>
<dbReference type="AlphaFoldDB" id="A0AAV6YMC1"/>
<feature type="compositionally biased region" description="Basic and acidic residues" evidence="1">
    <location>
        <begin position="150"/>
        <end position="214"/>
    </location>
</feature>
<proteinExistence type="predicted"/>
<sequence>RNDATTSIEDSENKDTKHKAPDQVSADGSQDISRGPVSRSNDKNTNSEDSENKDTKHKTLDQVKGTTYTRLDESKSKLTEERDNINSNKKNVDSTKPSANLGKNSSPKMPVAAQKVDIQMKKEKETPRTSASEKDNTPKNDAGKTLKQAEGQDIKNDHNNKSDKNDQKTKPQSKKDRDDQRNEESKKEAESIERKGAKKKTAENTAQKKLESEKLTSQPIQPVEETEQNLQQNEEESKGSSNEDIDTNAAAVA</sequence>
<dbReference type="Proteomes" id="UP000824782">
    <property type="component" value="Unassembled WGS sequence"/>
</dbReference>
<dbReference type="EMBL" id="WNYA01024223">
    <property type="protein sequence ID" value="KAG8538066.1"/>
    <property type="molecule type" value="Genomic_DNA"/>
</dbReference>
<feature type="non-terminal residue" evidence="2">
    <location>
        <position position="253"/>
    </location>
</feature>
<name>A0AAV6YMC1_ENGPU</name>
<feature type="compositionally biased region" description="Polar residues" evidence="1">
    <location>
        <begin position="85"/>
        <end position="107"/>
    </location>
</feature>
<reference evidence="2" key="1">
    <citation type="thesis" date="2020" institute="ProQuest LLC" country="789 East Eisenhower Parkway, Ann Arbor, MI, USA">
        <title>Comparative Genomics and Chromosome Evolution.</title>
        <authorList>
            <person name="Mudd A.B."/>
        </authorList>
    </citation>
    <scope>NUCLEOTIDE SEQUENCE</scope>
    <source>
        <strain evidence="2">237g6f4</strain>
        <tissue evidence="2">Blood</tissue>
    </source>
</reference>
<evidence type="ECO:0000313" key="2">
    <source>
        <dbReference type="EMBL" id="KAG8538066.1"/>
    </source>
</evidence>
<feature type="region of interest" description="Disordered" evidence="1">
    <location>
        <begin position="1"/>
        <end position="253"/>
    </location>
</feature>
<evidence type="ECO:0000313" key="3">
    <source>
        <dbReference type="Proteomes" id="UP000824782"/>
    </source>
</evidence>
<feature type="compositionally biased region" description="Basic and acidic residues" evidence="1">
    <location>
        <begin position="70"/>
        <end position="84"/>
    </location>
</feature>
<accession>A0AAV6YMC1</accession>
<comment type="caution">
    <text evidence="2">The sequence shown here is derived from an EMBL/GenBank/DDBJ whole genome shotgun (WGS) entry which is preliminary data.</text>
</comment>
<organism evidence="2 3">
    <name type="scientific">Engystomops pustulosus</name>
    <name type="common">Tungara frog</name>
    <name type="synonym">Physalaemus pustulosus</name>
    <dbReference type="NCBI Taxonomy" id="76066"/>
    <lineage>
        <taxon>Eukaryota</taxon>
        <taxon>Metazoa</taxon>
        <taxon>Chordata</taxon>
        <taxon>Craniata</taxon>
        <taxon>Vertebrata</taxon>
        <taxon>Euteleostomi</taxon>
        <taxon>Amphibia</taxon>
        <taxon>Batrachia</taxon>
        <taxon>Anura</taxon>
        <taxon>Neobatrachia</taxon>
        <taxon>Hyloidea</taxon>
        <taxon>Leptodactylidae</taxon>
        <taxon>Leiuperinae</taxon>
        <taxon>Engystomops</taxon>
    </lineage>
</organism>
<keyword evidence="3" id="KW-1185">Reference proteome</keyword>